<feature type="transmembrane region" description="Helical" evidence="7">
    <location>
        <begin position="374"/>
        <end position="393"/>
    </location>
</feature>
<evidence type="ECO:0000256" key="2">
    <source>
        <dbReference type="ARBA" id="ARBA00022676"/>
    </source>
</evidence>
<dbReference type="Proteomes" id="UP000193404">
    <property type="component" value="Chromosome"/>
</dbReference>
<name>A0A1W6JZL6_9CREN</name>
<comment type="subcellular location">
    <subcellularLocation>
        <location evidence="1">Membrane</location>
        <topology evidence="1">Multi-pass membrane protein</topology>
    </subcellularLocation>
</comment>
<keyword evidence="10" id="KW-1185">Reference proteome</keyword>
<dbReference type="RefSeq" id="WP_148691510.1">
    <property type="nucleotide sequence ID" value="NZ_CP020477.1"/>
</dbReference>
<dbReference type="GeneID" id="41590565"/>
<feature type="transmembrane region" description="Helical" evidence="7">
    <location>
        <begin position="333"/>
        <end position="354"/>
    </location>
</feature>
<evidence type="ECO:0000256" key="1">
    <source>
        <dbReference type="ARBA" id="ARBA00004141"/>
    </source>
</evidence>
<keyword evidence="5 7" id="KW-1133">Transmembrane helix</keyword>
<dbReference type="OrthoDB" id="43988at2157"/>
<dbReference type="GO" id="GO:0016020">
    <property type="term" value="C:membrane"/>
    <property type="evidence" value="ECO:0007669"/>
    <property type="project" value="UniProtKB-SubCell"/>
</dbReference>
<proteinExistence type="predicted"/>
<gene>
    <name evidence="9" type="ORF">B6F84_06555</name>
</gene>
<accession>A0A1W6JZL6</accession>
<evidence type="ECO:0000256" key="7">
    <source>
        <dbReference type="SAM" id="Phobius"/>
    </source>
</evidence>
<sequence>MNSFDFAMQLLIFLVPSLLLLYQFIFARIGLRTEYVFNENKIQYPSLSIIVPTKGESIETIQGLLDNLNEVEWDKGKLEVIIVSDDNEQYFNKMLSELKPPNGIEVKIYRRNEKEREGYKSGALRYGYLKSSGDLILTLDVDARLSKDSLKKAYLHMLKFGCDAVTMKWIGYSKNTYSFLAKGIMVSTMIADSAILIGRDRAKLKVFPVGCGTIFKRSAIEEVGPWDHRMIQDDLEIGARLISKGKRICSSNSVVFVEVPDNFLAFYVQQTRWAMGSMEVLSRRLKPILRSKTNIFQKIDMILFLLQYLPIAFTFIASVIISVYAFFGNLNPLNSIYLFAFWIIVLSLYAFNFLSVSKEAGLKLIESLRALGKVSAYTVSISPFITISLFLAFRKNRKYIVTPKGKSGKSNVIYIILAFGIFFLSASITYLMKSDIITGLWLLYYSLAYLFTFSSYKDEVK</sequence>
<dbReference type="Pfam" id="PF13632">
    <property type="entry name" value="Glyco_trans_2_3"/>
    <property type="match status" value="1"/>
</dbReference>
<dbReference type="EMBL" id="CP020477">
    <property type="protein sequence ID" value="ARM75733.1"/>
    <property type="molecule type" value="Genomic_DNA"/>
</dbReference>
<dbReference type="InterPro" id="IPR001173">
    <property type="entry name" value="Glyco_trans_2-like"/>
</dbReference>
<feature type="domain" description="Glycosyltransferase 2-like" evidence="8">
    <location>
        <begin position="135"/>
        <end position="351"/>
    </location>
</feature>
<organism evidence="9 10">
    <name type="scientific">Acidianus manzaensis</name>
    <dbReference type="NCBI Taxonomy" id="282676"/>
    <lineage>
        <taxon>Archaea</taxon>
        <taxon>Thermoproteota</taxon>
        <taxon>Thermoprotei</taxon>
        <taxon>Sulfolobales</taxon>
        <taxon>Sulfolobaceae</taxon>
        <taxon>Acidianus</taxon>
    </lineage>
</organism>
<keyword evidence="2" id="KW-0328">Glycosyltransferase</keyword>
<dbReference type="PANTHER" id="PTHR43867:SF2">
    <property type="entry name" value="CELLULOSE SYNTHASE CATALYTIC SUBUNIT A [UDP-FORMING]"/>
    <property type="match status" value="1"/>
</dbReference>
<dbReference type="Gene3D" id="3.90.550.10">
    <property type="entry name" value="Spore Coat Polysaccharide Biosynthesis Protein SpsA, Chain A"/>
    <property type="match status" value="1"/>
</dbReference>
<dbReference type="KEGG" id="aman:B6F84_06555"/>
<feature type="transmembrane region" description="Helical" evidence="7">
    <location>
        <begin position="177"/>
        <end position="197"/>
    </location>
</feature>
<protein>
    <submittedName>
        <fullName evidence="9">Glycosyl transferase family 2</fullName>
    </submittedName>
</protein>
<feature type="transmembrane region" description="Helical" evidence="7">
    <location>
        <begin position="413"/>
        <end position="432"/>
    </location>
</feature>
<dbReference type="SUPFAM" id="SSF53448">
    <property type="entry name" value="Nucleotide-diphospho-sugar transferases"/>
    <property type="match status" value="1"/>
</dbReference>
<keyword evidence="6 7" id="KW-0472">Membrane</keyword>
<feature type="transmembrane region" description="Helical" evidence="7">
    <location>
        <begin position="302"/>
        <end position="327"/>
    </location>
</feature>
<evidence type="ECO:0000256" key="5">
    <source>
        <dbReference type="ARBA" id="ARBA00022989"/>
    </source>
</evidence>
<reference evidence="9 10" key="1">
    <citation type="submission" date="2017-03" db="EMBL/GenBank/DDBJ databases">
        <title>Sulfur activation and transportation mechanism of thermophilic Archaea Acidianus manzaensis YN-25.</title>
        <authorList>
            <person name="Ma Y."/>
            <person name="Yang Y."/>
            <person name="Xia J."/>
        </authorList>
    </citation>
    <scope>NUCLEOTIDE SEQUENCE [LARGE SCALE GENOMIC DNA]</scope>
    <source>
        <strain evidence="9 10">YN-25</strain>
    </source>
</reference>
<feature type="transmembrane region" description="Helical" evidence="7">
    <location>
        <begin position="439"/>
        <end position="456"/>
    </location>
</feature>
<dbReference type="AlphaFoldDB" id="A0A1W6JZL6"/>
<feature type="transmembrane region" description="Helical" evidence="7">
    <location>
        <begin position="6"/>
        <end position="25"/>
    </location>
</feature>
<dbReference type="STRING" id="282676.B6F84_06555"/>
<evidence type="ECO:0000313" key="10">
    <source>
        <dbReference type="Proteomes" id="UP000193404"/>
    </source>
</evidence>
<evidence type="ECO:0000256" key="6">
    <source>
        <dbReference type="ARBA" id="ARBA00023136"/>
    </source>
</evidence>
<evidence type="ECO:0000256" key="4">
    <source>
        <dbReference type="ARBA" id="ARBA00022692"/>
    </source>
</evidence>
<dbReference type="GO" id="GO:0016757">
    <property type="term" value="F:glycosyltransferase activity"/>
    <property type="evidence" value="ECO:0007669"/>
    <property type="project" value="UniProtKB-KW"/>
</dbReference>
<evidence type="ECO:0000256" key="3">
    <source>
        <dbReference type="ARBA" id="ARBA00022679"/>
    </source>
</evidence>
<keyword evidence="4 7" id="KW-0812">Transmembrane</keyword>
<dbReference type="PANTHER" id="PTHR43867">
    <property type="entry name" value="CELLULOSE SYNTHASE CATALYTIC SUBUNIT A [UDP-FORMING]"/>
    <property type="match status" value="1"/>
</dbReference>
<dbReference type="InterPro" id="IPR029044">
    <property type="entry name" value="Nucleotide-diphossugar_trans"/>
</dbReference>
<dbReference type="InterPro" id="IPR050321">
    <property type="entry name" value="Glycosyltr_2/OpgH_subfam"/>
</dbReference>
<evidence type="ECO:0000259" key="8">
    <source>
        <dbReference type="Pfam" id="PF13632"/>
    </source>
</evidence>
<keyword evidence="3 9" id="KW-0808">Transferase</keyword>
<evidence type="ECO:0000313" key="9">
    <source>
        <dbReference type="EMBL" id="ARM75733.1"/>
    </source>
</evidence>